<keyword evidence="4" id="KW-1185">Reference proteome</keyword>
<gene>
    <name evidence="3" type="ORF">Rhow_009039</name>
</gene>
<dbReference type="EMBL" id="BHYM01000099">
    <property type="protein sequence ID" value="GCE44618.1"/>
    <property type="molecule type" value="Genomic_DNA"/>
</dbReference>
<reference evidence="3 4" key="1">
    <citation type="submission" date="2018-11" db="EMBL/GenBank/DDBJ databases">
        <title>Microbial catabolism of amino acid.</title>
        <authorList>
            <person name="Hibi M."/>
            <person name="Ogawa J."/>
        </authorList>
    </citation>
    <scope>NUCLEOTIDE SEQUENCE [LARGE SCALE GENOMIC DNA]</scope>
    <source>
        <strain evidence="3 4">C31-06</strain>
    </source>
</reference>
<dbReference type="Pfam" id="PF04909">
    <property type="entry name" value="Amidohydro_2"/>
    <property type="match status" value="1"/>
</dbReference>
<comment type="caution">
    <text evidence="3">The sequence shown here is derived from an EMBL/GenBank/DDBJ whole genome shotgun (WGS) entry which is preliminary data.</text>
</comment>
<keyword evidence="1" id="KW-0456">Lyase</keyword>
<organism evidence="3 4">
    <name type="scientific">Rhodococcus wratislaviensis</name>
    <name type="common">Tsukamurella wratislaviensis</name>
    <dbReference type="NCBI Taxonomy" id="44752"/>
    <lineage>
        <taxon>Bacteria</taxon>
        <taxon>Bacillati</taxon>
        <taxon>Actinomycetota</taxon>
        <taxon>Actinomycetes</taxon>
        <taxon>Mycobacteriales</taxon>
        <taxon>Nocardiaceae</taxon>
        <taxon>Rhodococcus</taxon>
    </lineage>
</organism>
<dbReference type="Gene3D" id="3.20.20.140">
    <property type="entry name" value="Metal-dependent hydrolases"/>
    <property type="match status" value="1"/>
</dbReference>
<dbReference type="GO" id="GO:0005737">
    <property type="term" value="C:cytoplasm"/>
    <property type="evidence" value="ECO:0007669"/>
    <property type="project" value="TreeGrafter"/>
</dbReference>
<dbReference type="GO" id="GO:0019748">
    <property type="term" value="P:secondary metabolic process"/>
    <property type="evidence" value="ECO:0007669"/>
    <property type="project" value="TreeGrafter"/>
</dbReference>
<dbReference type="PANTHER" id="PTHR21240:SF28">
    <property type="entry name" value="ISO-OROTATE DECARBOXYLASE (EUROFUNG)"/>
    <property type="match status" value="1"/>
</dbReference>
<feature type="domain" description="Amidohydrolase-related" evidence="2">
    <location>
        <begin position="60"/>
        <end position="303"/>
    </location>
</feature>
<proteinExistence type="predicted"/>
<dbReference type="PANTHER" id="PTHR21240">
    <property type="entry name" value="2-AMINO-3-CARBOXYLMUCONATE-6-SEMIALDEHYDE DECARBOXYLASE"/>
    <property type="match status" value="1"/>
</dbReference>
<name>A0A402CM92_RHOWR</name>
<accession>A0A402CM92</accession>
<evidence type="ECO:0000313" key="3">
    <source>
        <dbReference type="EMBL" id="GCE44618.1"/>
    </source>
</evidence>
<evidence type="ECO:0000259" key="2">
    <source>
        <dbReference type="Pfam" id="PF04909"/>
    </source>
</evidence>
<evidence type="ECO:0000256" key="1">
    <source>
        <dbReference type="ARBA" id="ARBA00023239"/>
    </source>
</evidence>
<protein>
    <recommendedName>
        <fullName evidence="2">Amidohydrolase-related domain-containing protein</fullName>
    </recommendedName>
</protein>
<dbReference type="GO" id="GO:0016831">
    <property type="term" value="F:carboxy-lyase activity"/>
    <property type="evidence" value="ECO:0007669"/>
    <property type="project" value="InterPro"/>
</dbReference>
<dbReference type="InterPro" id="IPR032466">
    <property type="entry name" value="Metal_Hydrolase"/>
</dbReference>
<dbReference type="AlphaFoldDB" id="A0A402CM92"/>
<dbReference type="InterPro" id="IPR032465">
    <property type="entry name" value="ACMSD"/>
</dbReference>
<dbReference type="GO" id="GO:0016787">
    <property type="term" value="F:hydrolase activity"/>
    <property type="evidence" value="ECO:0007669"/>
    <property type="project" value="InterPro"/>
</dbReference>
<dbReference type="InterPro" id="IPR006680">
    <property type="entry name" value="Amidohydro-rel"/>
</dbReference>
<evidence type="ECO:0000313" key="4">
    <source>
        <dbReference type="Proteomes" id="UP000287519"/>
    </source>
</evidence>
<dbReference type="SUPFAM" id="SSF51556">
    <property type="entry name" value="Metallo-dependent hydrolases"/>
    <property type="match status" value="1"/>
</dbReference>
<sequence>MIIDVDRHATVERYQDLFPHMSLSWRKHFERDEWLESVTVAGDHVRVSDRFVHEQSTESPGQDDDDSFRLLLPHHGLAVNGWADQVAARTFLEALNSYAAERWASTSTLPVVVVSPHDTAWSAGEIRRRAAAGTAGAVAPPLTSTMLGSQHWNPIFEACVETNLPLVVHFSGVEGRYSGAPPLAGGVHASAFSRLTLMPHLAESNIASLTYEGALVRFPELRIIFTGFGFTWLPSLLWRLDREWRTFRHDIPWVTEPPSEQVLTNMWFSTWPVKEATNTEEWEASFTERLRDRVVYGSHSPHEGDAVKDILTHLGGEWATRLMRNGAASLARPIPAGV</sequence>
<dbReference type="Proteomes" id="UP000287519">
    <property type="component" value="Unassembled WGS sequence"/>
</dbReference>